<feature type="transmembrane region" description="Helical" evidence="1">
    <location>
        <begin position="31"/>
        <end position="48"/>
    </location>
</feature>
<comment type="caution">
    <text evidence="2">The sequence shown here is derived from an EMBL/GenBank/DDBJ whole genome shotgun (WGS) entry which is preliminary data.</text>
</comment>
<evidence type="ECO:0000313" key="2">
    <source>
        <dbReference type="EMBL" id="KAB7507125.1"/>
    </source>
</evidence>
<evidence type="ECO:0000313" key="3">
    <source>
        <dbReference type="Proteomes" id="UP000326759"/>
    </source>
</evidence>
<keyword evidence="1" id="KW-0812">Transmembrane</keyword>
<accession>A0A5N5TLS2</accession>
<evidence type="ECO:0000256" key="1">
    <source>
        <dbReference type="SAM" id="Phobius"/>
    </source>
</evidence>
<dbReference type="Proteomes" id="UP000326759">
    <property type="component" value="Unassembled WGS sequence"/>
</dbReference>
<keyword evidence="1" id="KW-0472">Membrane</keyword>
<dbReference type="EMBL" id="SEYY01000488">
    <property type="protein sequence ID" value="KAB7507125.1"/>
    <property type="molecule type" value="Genomic_DNA"/>
</dbReference>
<proteinExistence type="predicted"/>
<keyword evidence="1" id="KW-1133">Transmembrane helix</keyword>
<dbReference type="AlphaFoldDB" id="A0A5N5TLS2"/>
<reference evidence="2 3" key="1">
    <citation type="journal article" date="2019" name="PLoS Biol.">
        <title>Sex chromosomes control vertical transmission of feminizing Wolbachia symbionts in an isopod.</title>
        <authorList>
            <person name="Becking T."/>
            <person name="Chebbi M.A."/>
            <person name="Giraud I."/>
            <person name="Moumen B."/>
            <person name="Laverre T."/>
            <person name="Caubet Y."/>
            <person name="Peccoud J."/>
            <person name="Gilbert C."/>
            <person name="Cordaux R."/>
        </authorList>
    </citation>
    <scope>NUCLEOTIDE SEQUENCE [LARGE SCALE GENOMIC DNA]</scope>
    <source>
        <strain evidence="2">ANa2</strain>
        <tissue evidence="2">Whole body excluding digestive tract and cuticle</tissue>
    </source>
</reference>
<name>A0A5N5TLS2_9CRUS</name>
<sequence>MSIFCLYLGMAISKGQSWPDILEKIRSHGVRVVWILFGIWIVINIIVANKKSASFINSIQGNNNEFSLEKSELL</sequence>
<protein>
    <submittedName>
        <fullName evidence="2">Uncharacterized protein</fullName>
    </submittedName>
</protein>
<keyword evidence="3" id="KW-1185">Reference proteome</keyword>
<organism evidence="2 3">
    <name type="scientific">Armadillidium nasatum</name>
    <dbReference type="NCBI Taxonomy" id="96803"/>
    <lineage>
        <taxon>Eukaryota</taxon>
        <taxon>Metazoa</taxon>
        <taxon>Ecdysozoa</taxon>
        <taxon>Arthropoda</taxon>
        <taxon>Crustacea</taxon>
        <taxon>Multicrustacea</taxon>
        <taxon>Malacostraca</taxon>
        <taxon>Eumalacostraca</taxon>
        <taxon>Peracarida</taxon>
        <taxon>Isopoda</taxon>
        <taxon>Oniscidea</taxon>
        <taxon>Crinocheta</taxon>
        <taxon>Armadillidiidae</taxon>
        <taxon>Armadillidium</taxon>
    </lineage>
</organism>
<gene>
    <name evidence="2" type="ORF">Anas_10420</name>
</gene>